<protein>
    <submittedName>
        <fullName evidence="4">Uncharacterized protein DUF255</fullName>
    </submittedName>
</protein>
<dbReference type="PROSITE" id="PS00194">
    <property type="entry name" value="THIOREDOXIN_1"/>
    <property type="match status" value="1"/>
</dbReference>
<gene>
    <name evidence="4" type="ORF">EV199_0460</name>
</gene>
<keyword evidence="1" id="KW-0676">Redox-active center</keyword>
<dbReference type="InterPro" id="IPR036249">
    <property type="entry name" value="Thioredoxin-like_sf"/>
</dbReference>
<dbReference type="InterPro" id="IPR013766">
    <property type="entry name" value="Thioredoxin_domain"/>
</dbReference>
<feature type="domain" description="Thioredoxin" evidence="3">
    <location>
        <begin position="24"/>
        <end position="157"/>
    </location>
</feature>
<dbReference type="Gene3D" id="3.40.30.10">
    <property type="entry name" value="Glutaredoxin"/>
    <property type="match status" value="1"/>
</dbReference>
<dbReference type="AlphaFoldDB" id="A0A4Q7MZB7"/>
<evidence type="ECO:0000259" key="3">
    <source>
        <dbReference type="PROSITE" id="PS51352"/>
    </source>
</evidence>
<dbReference type="RefSeq" id="WP_130539063.1">
    <property type="nucleotide sequence ID" value="NZ_CP042431.1"/>
</dbReference>
<proteinExistence type="predicted"/>
<dbReference type="InterPro" id="IPR011990">
    <property type="entry name" value="TPR-like_helical_dom_sf"/>
</dbReference>
<dbReference type="GO" id="GO:0006950">
    <property type="term" value="P:response to stress"/>
    <property type="evidence" value="ECO:0007669"/>
    <property type="project" value="UniProtKB-ARBA"/>
</dbReference>
<evidence type="ECO:0000256" key="2">
    <source>
        <dbReference type="SAM" id="SignalP"/>
    </source>
</evidence>
<accession>A0A4Q7MZB7</accession>
<dbReference type="InterPro" id="IPR017937">
    <property type="entry name" value="Thioredoxin_CS"/>
</dbReference>
<dbReference type="Proteomes" id="UP000293874">
    <property type="component" value="Unassembled WGS sequence"/>
</dbReference>
<keyword evidence="5" id="KW-1185">Reference proteome</keyword>
<dbReference type="SUPFAM" id="SSF48452">
    <property type="entry name" value="TPR-like"/>
    <property type="match status" value="1"/>
</dbReference>
<reference evidence="4 5" key="1">
    <citation type="submission" date="2019-02" db="EMBL/GenBank/DDBJ databases">
        <title>Genomic Encyclopedia of Type Strains, Phase IV (KMG-IV): sequencing the most valuable type-strain genomes for metagenomic binning, comparative biology and taxonomic classification.</title>
        <authorList>
            <person name="Goeker M."/>
        </authorList>
    </citation>
    <scope>NUCLEOTIDE SEQUENCE [LARGE SCALE GENOMIC DNA]</scope>
    <source>
        <strain evidence="4 5">DSM 18116</strain>
    </source>
</reference>
<name>A0A4Q7MZB7_9BACT</name>
<comment type="caution">
    <text evidence="4">The sequence shown here is derived from an EMBL/GenBank/DDBJ whole genome shotgun (WGS) entry which is preliminary data.</text>
</comment>
<organism evidence="4 5">
    <name type="scientific">Pseudobacter ginsenosidimutans</name>
    <dbReference type="NCBI Taxonomy" id="661488"/>
    <lineage>
        <taxon>Bacteria</taxon>
        <taxon>Pseudomonadati</taxon>
        <taxon>Bacteroidota</taxon>
        <taxon>Chitinophagia</taxon>
        <taxon>Chitinophagales</taxon>
        <taxon>Chitinophagaceae</taxon>
        <taxon>Pseudobacter</taxon>
    </lineage>
</organism>
<dbReference type="OrthoDB" id="120730at2"/>
<dbReference type="CDD" id="cd02947">
    <property type="entry name" value="TRX_family"/>
    <property type="match status" value="1"/>
</dbReference>
<evidence type="ECO:0000256" key="1">
    <source>
        <dbReference type="ARBA" id="ARBA00023284"/>
    </source>
</evidence>
<dbReference type="EMBL" id="SGXA01000001">
    <property type="protein sequence ID" value="RZS74611.1"/>
    <property type="molecule type" value="Genomic_DNA"/>
</dbReference>
<evidence type="ECO:0000313" key="4">
    <source>
        <dbReference type="EMBL" id="RZS74611.1"/>
    </source>
</evidence>
<dbReference type="SUPFAM" id="SSF52833">
    <property type="entry name" value="Thioredoxin-like"/>
    <property type="match status" value="1"/>
</dbReference>
<keyword evidence="2" id="KW-0732">Signal</keyword>
<dbReference type="Pfam" id="PF13098">
    <property type="entry name" value="Thioredoxin_2"/>
    <property type="match status" value="1"/>
</dbReference>
<sequence>MENKKTILAICCTFFLFVMLNLSVSAQEKGIHFEHGLTWQEVKEKAKKENKFIFMDCFTTWCGPCKMMSQQVFPLEEVGEFFNEKFVNVKVQMDKTNKDNEEIQKWYDDAAAIAREYNVLAYPTFLYFNPDGKLVHLYVGSTKEGKEFIKVSGQALDPSTQHYTKMENAVKEAEGNPAKLREMAIEAKQKYDGVNAARLSQAYLKQQTNLFTKENLEFLDQFTNHSSDLSFRLFLENPAKINAIMGKGFAQRKVTRVAMMESGANEWLMSKSDDGAPAVKEKIRQQFPGMADMLIKKVDLLHLQFSGKKEDFAKEVIPFVKKYKNELHSEELVSFARSLGRSDDKKVMKTALEWSKQAWEESPSEGSAFVYATLLYRSGAKENAIAMQKKVLELVKDNKQGVKHYEDVLAKMEKGDPL</sequence>
<evidence type="ECO:0000313" key="5">
    <source>
        <dbReference type="Proteomes" id="UP000293874"/>
    </source>
</evidence>
<dbReference type="InterPro" id="IPR012336">
    <property type="entry name" value="Thioredoxin-like_fold"/>
</dbReference>
<feature type="chain" id="PRO_5020187913" evidence="2">
    <location>
        <begin position="27"/>
        <end position="418"/>
    </location>
</feature>
<dbReference type="PROSITE" id="PS51352">
    <property type="entry name" value="THIOREDOXIN_2"/>
    <property type="match status" value="1"/>
</dbReference>
<feature type="signal peptide" evidence="2">
    <location>
        <begin position="1"/>
        <end position="26"/>
    </location>
</feature>